<proteinExistence type="predicted"/>
<evidence type="ECO:0000313" key="3">
    <source>
        <dbReference type="Proteomes" id="UP000037178"/>
    </source>
</evidence>
<sequence length="152" mass="15406">MANQTTEVLVGGVVLAAAVGFFAYAAQVTGSGPAGAVSNYKASFGSVEGVTVGTDVRMSGVKVGTVTALSLNPQTFLADTSFSVDKNIRLPEDTSVLISSEGLLGGSFVELLPGGSPFELEPGAEIEDTQSSVSLITLLLRFVSGSVEGSTQ</sequence>
<name>A0A0J9EF97_9RHOB</name>
<dbReference type="RefSeq" id="WP_049641451.1">
    <property type="nucleotide sequence ID" value="NZ_LFTY01000001.1"/>
</dbReference>
<feature type="domain" description="Mce/MlaD" evidence="1">
    <location>
        <begin position="39"/>
        <end position="114"/>
    </location>
</feature>
<organism evidence="2 3">
    <name type="scientific">Candidatus Rhodobacter oscarellae</name>
    <dbReference type="NCBI Taxonomy" id="1675527"/>
    <lineage>
        <taxon>Bacteria</taxon>
        <taxon>Pseudomonadati</taxon>
        <taxon>Pseudomonadota</taxon>
        <taxon>Alphaproteobacteria</taxon>
        <taxon>Rhodobacterales</taxon>
        <taxon>Rhodobacter group</taxon>
        <taxon>Rhodobacter</taxon>
    </lineage>
</organism>
<dbReference type="OrthoDB" id="7164001at2"/>
<keyword evidence="3" id="KW-1185">Reference proteome</keyword>
<dbReference type="AlphaFoldDB" id="A0A0J9EF97"/>
<dbReference type="NCBIfam" id="TIGR04430">
    <property type="entry name" value="OM_asym_MlaD"/>
    <property type="match status" value="1"/>
</dbReference>
<dbReference type="PANTHER" id="PTHR33371:SF4">
    <property type="entry name" value="INTERMEMBRANE PHOSPHOLIPID TRANSPORT SYSTEM BINDING PROTEIN MLAD"/>
    <property type="match status" value="1"/>
</dbReference>
<dbReference type="STRING" id="1675527.AIOL_000507"/>
<evidence type="ECO:0000259" key="1">
    <source>
        <dbReference type="Pfam" id="PF02470"/>
    </source>
</evidence>
<dbReference type="PANTHER" id="PTHR33371">
    <property type="entry name" value="INTERMEMBRANE PHOSPHOLIPID TRANSPORT SYSTEM BINDING PROTEIN MLAD-RELATED"/>
    <property type="match status" value="1"/>
</dbReference>
<dbReference type="Pfam" id="PF02470">
    <property type="entry name" value="MlaD"/>
    <property type="match status" value="1"/>
</dbReference>
<dbReference type="InterPro" id="IPR030970">
    <property type="entry name" value="ABC_MlaD"/>
</dbReference>
<dbReference type="InterPro" id="IPR003399">
    <property type="entry name" value="Mce/MlaD"/>
</dbReference>
<accession>A0A0J9EF97</accession>
<dbReference type="InterPro" id="IPR052336">
    <property type="entry name" value="MlaD_Phospholipid_Transporter"/>
</dbReference>
<evidence type="ECO:0000313" key="2">
    <source>
        <dbReference type="EMBL" id="KMW60354.1"/>
    </source>
</evidence>
<protein>
    <submittedName>
        <fullName evidence="2">ABC-type transport system</fullName>
    </submittedName>
</protein>
<comment type="caution">
    <text evidence="2">The sequence shown here is derived from an EMBL/GenBank/DDBJ whole genome shotgun (WGS) entry which is preliminary data.</text>
</comment>
<dbReference type="EMBL" id="LFTY01000001">
    <property type="protein sequence ID" value="KMW60354.1"/>
    <property type="molecule type" value="Genomic_DNA"/>
</dbReference>
<dbReference type="PATRIC" id="fig|1675527.3.peg.562"/>
<gene>
    <name evidence="2" type="ORF">AIOL_000507</name>
</gene>
<dbReference type="Proteomes" id="UP000037178">
    <property type="component" value="Unassembled WGS sequence"/>
</dbReference>
<reference evidence="2 3" key="1">
    <citation type="submission" date="2015-06" db="EMBL/GenBank/DDBJ databases">
        <title>Draft genome sequence of an Alphaproteobacteria species associated to the Mediterranean sponge Oscarella lobularis.</title>
        <authorList>
            <person name="Jourda C."/>
            <person name="Santini S."/>
            <person name="Claverie J.-M."/>
        </authorList>
    </citation>
    <scope>NUCLEOTIDE SEQUENCE [LARGE SCALE GENOMIC DNA]</scope>
    <source>
        <strain evidence="2">IGS</strain>
    </source>
</reference>
<dbReference type="GO" id="GO:0015914">
    <property type="term" value="P:phospholipid transport"/>
    <property type="evidence" value="ECO:0007669"/>
    <property type="project" value="InterPro"/>
</dbReference>